<reference evidence="7" key="1">
    <citation type="submission" date="2020-05" db="EMBL/GenBank/DDBJ databases">
        <authorList>
            <person name="Chiriac C."/>
            <person name="Salcher M."/>
            <person name="Ghai R."/>
            <person name="Kavagutti S V."/>
        </authorList>
    </citation>
    <scope>NUCLEOTIDE SEQUENCE</scope>
</reference>
<dbReference type="InterPro" id="IPR047817">
    <property type="entry name" value="ABC2_TM_bact-type"/>
</dbReference>
<dbReference type="PRINTS" id="PR00164">
    <property type="entry name" value="ABC2TRNSPORT"/>
</dbReference>
<keyword evidence="2 5" id="KW-0812">Transmembrane</keyword>
<gene>
    <name evidence="7" type="ORF">UFOPK1433_01001</name>
</gene>
<dbReference type="InterPro" id="IPR013525">
    <property type="entry name" value="ABC2_TM"/>
</dbReference>
<dbReference type="PANTHER" id="PTHR43229:SF2">
    <property type="entry name" value="NODULATION PROTEIN J"/>
    <property type="match status" value="1"/>
</dbReference>
<sequence>MPQVFANWQGAAKLVDPAKPARWGSVYVGLARGRESFKWMTPMLAYGVGHPLLYLMSIGIGLGSLVSKNLGLVDGVSYLTFLAPALLMASALQVAVDETSFVVLQGFSWEKSFFAMNQTAITGRQIASGLMYYAMFRVIMNSGIYAVFLVLFGAMKWEAVPLLLLIAVFVGAAFGFVMLAYSAFVNAEGDWLVLMMRFIIAPMFMFSGTFYQIENMPELVQQIAWVSPLWHATELARTASYGSSDSYTVAHIVILIITGVIGASLAYPKFTRRLAQ</sequence>
<evidence type="ECO:0000313" key="7">
    <source>
        <dbReference type="EMBL" id="CAB4549056.1"/>
    </source>
</evidence>
<evidence type="ECO:0000256" key="5">
    <source>
        <dbReference type="SAM" id="Phobius"/>
    </source>
</evidence>
<dbReference type="GO" id="GO:0043190">
    <property type="term" value="C:ATP-binding cassette (ABC) transporter complex"/>
    <property type="evidence" value="ECO:0007669"/>
    <property type="project" value="InterPro"/>
</dbReference>
<organism evidence="7">
    <name type="scientific">freshwater metagenome</name>
    <dbReference type="NCBI Taxonomy" id="449393"/>
    <lineage>
        <taxon>unclassified sequences</taxon>
        <taxon>metagenomes</taxon>
        <taxon>ecological metagenomes</taxon>
    </lineage>
</organism>
<dbReference type="GO" id="GO:0140359">
    <property type="term" value="F:ABC-type transporter activity"/>
    <property type="evidence" value="ECO:0007669"/>
    <property type="project" value="InterPro"/>
</dbReference>
<proteinExistence type="predicted"/>
<dbReference type="AlphaFoldDB" id="A0A6J6CCK2"/>
<evidence type="ECO:0000256" key="1">
    <source>
        <dbReference type="ARBA" id="ARBA00004141"/>
    </source>
</evidence>
<feature type="transmembrane region" description="Helical" evidence="5">
    <location>
        <begin position="191"/>
        <end position="211"/>
    </location>
</feature>
<feature type="transmembrane region" description="Helical" evidence="5">
    <location>
        <begin position="160"/>
        <end position="184"/>
    </location>
</feature>
<dbReference type="InterPro" id="IPR000412">
    <property type="entry name" value="ABC_2_transport"/>
</dbReference>
<feature type="transmembrane region" description="Helical" evidence="5">
    <location>
        <begin position="78"/>
        <end position="96"/>
    </location>
</feature>
<keyword evidence="4 5" id="KW-0472">Membrane</keyword>
<dbReference type="PANTHER" id="PTHR43229">
    <property type="entry name" value="NODULATION PROTEIN J"/>
    <property type="match status" value="1"/>
</dbReference>
<dbReference type="PROSITE" id="PS51012">
    <property type="entry name" value="ABC_TM2"/>
    <property type="match status" value="1"/>
</dbReference>
<dbReference type="EMBL" id="CAEZSN010000133">
    <property type="protein sequence ID" value="CAB4549056.1"/>
    <property type="molecule type" value="Genomic_DNA"/>
</dbReference>
<feature type="transmembrane region" description="Helical" evidence="5">
    <location>
        <begin position="247"/>
        <end position="267"/>
    </location>
</feature>
<evidence type="ECO:0000259" key="6">
    <source>
        <dbReference type="PROSITE" id="PS51012"/>
    </source>
</evidence>
<dbReference type="InterPro" id="IPR051784">
    <property type="entry name" value="Nod_factor_ABC_transporter"/>
</dbReference>
<name>A0A6J6CCK2_9ZZZZ</name>
<feature type="transmembrane region" description="Helical" evidence="5">
    <location>
        <begin position="134"/>
        <end position="154"/>
    </location>
</feature>
<accession>A0A6J6CCK2</accession>
<evidence type="ECO:0000256" key="2">
    <source>
        <dbReference type="ARBA" id="ARBA00022692"/>
    </source>
</evidence>
<keyword evidence="3 5" id="KW-1133">Transmembrane helix</keyword>
<feature type="transmembrane region" description="Helical" evidence="5">
    <location>
        <begin position="44"/>
        <end position="66"/>
    </location>
</feature>
<evidence type="ECO:0000256" key="3">
    <source>
        <dbReference type="ARBA" id="ARBA00022989"/>
    </source>
</evidence>
<evidence type="ECO:0000256" key="4">
    <source>
        <dbReference type="ARBA" id="ARBA00023136"/>
    </source>
</evidence>
<comment type="subcellular location">
    <subcellularLocation>
        <location evidence="1">Membrane</location>
        <topology evidence="1">Multi-pass membrane protein</topology>
    </subcellularLocation>
</comment>
<dbReference type="Pfam" id="PF01061">
    <property type="entry name" value="ABC2_membrane"/>
    <property type="match status" value="1"/>
</dbReference>
<feature type="domain" description="ABC transmembrane type-2" evidence="6">
    <location>
        <begin position="42"/>
        <end position="273"/>
    </location>
</feature>
<protein>
    <submittedName>
        <fullName evidence="7">Unannotated protein</fullName>
    </submittedName>
</protein>